<evidence type="ECO:0000313" key="7">
    <source>
        <dbReference type="EMBL" id="MDC8013947.1"/>
    </source>
</evidence>
<evidence type="ECO:0000259" key="6">
    <source>
        <dbReference type="Pfam" id="PF18416"/>
    </source>
</evidence>
<dbReference type="InterPro" id="IPR041029">
    <property type="entry name" value="GbpA_2"/>
</dbReference>
<keyword evidence="8" id="KW-1185">Reference proteome</keyword>
<dbReference type="PANTHER" id="PTHR34823">
    <property type="entry name" value="GLCNAC-BINDING PROTEIN A"/>
    <property type="match status" value="1"/>
</dbReference>
<protein>
    <submittedName>
        <fullName evidence="7">Lytic polysaccharide monooxygenase</fullName>
    </submittedName>
</protein>
<dbReference type="InterPro" id="IPR004302">
    <property type="entry name" value="Cellulose/chitin-bd_N"/>
</dbReference>
<dbReference type="Gene3D" id="3.30.70.2150">
    <property type="match status" value="1"/>
</dbReference>
<evidence type="ECO:0000256" key="3">
    <source>
        <dbReference type="ARBA" id="ARBA00022729"/>
    </source>
</evidence>
<dbReference type="GO" id="GO:0008061">
    <property type="term" value="F:chitin binding"/>
    <property type="evidence" value="ECO:0007669"/>
    <property type="project" value="UniProtKB-KW"/>
</dbReference>
<keyword evidence="7" id="KW-0503">Monooxygenase</keyword>
<accession>A0A9X4BK73</accession>
<organism evidence="7 8">
    <name type="scientific">Tahibacter soli</name>
    <dbReference type="NCBI Taxonomy" id="2983605"/>
    <lineage>
        <taxon>Bacteria</taxon>
        <taxon>Pseudomonadati</taxon>
        <taxon>Pseudomonadota</taxon>
        <taxon>Gammaproteobacteria</taxon>
        <taxon>Lysobacterales</taxon>
        <taxon>Rhodanobacteraceae</taxon>
        <taxon>Tahibacter</taxon>
    </lineage>
</organism>
<comment type="caution">
    <text evidence="7">The sequence shown here is derived from an EMBL/GenBank/DDBJ whole genome shotgun (WGS) entry which is preliminary data.</text>
</comment>
<dbReference type="InterPro" id="IPR014756">
    <property type="entry name" value="Ig_E-set"/>
</dbReference>
<dbReference type="CDD" id="cd21177">
    <property type="entry name" value="LPMO_AA10"/>
    <property type="match status" value="1"/>
</dbReference>
<dbReference type="SUPFAM" id="SSF49299">
    <property type="entry name" value="PKD domain"/>
    <property type="match status" value="1"/>
</dbReference>
<keyword evidence="2" id="KW-0147">Chitin-binding</keyword>
<dbReference type="Gene3D" id="2.70.50.50">
    <property type="entry name" value="chitin-binding protein cbp21"/>
    <property type="match status" value="1"/>
</dbReference>
<feature type="domain" description="N-acetylglucosamine binding protein A" evidence="6">
    <location>
        <begin position="210"/>
        <end position="302"/>
    </location>
</feature>
<keyword evidence="7" id="KW-0560">Oxidoreductase</keyword>
<dbReference type="Pfam" id="PF03067">
    <property type="entry name" value="LPMO_10"/>
    <property type="match status" value="1"/>
</dbReference>
<evidence type="ECO:0000256" key="2">
    <source>
        <dbReference type="ARBA" id="ARBA00022669"/>
    </source>
</evidence>
<dbReference type="EMBL" id="JAOVZO020000018">
    <property type="protein sequence ID" value="MDC8013947.1"/>
    <property type="molecule type" value="Genomic_DNA"/>
</dbReference>
<dbReference type="GO" id="GO:0004497">
    <property type="term" value="F:monooxygenase activity"/>
    <property type="evidence" value="ECO:0007669"/>
    <property type="project" value="UniProtKB-KW"/>
</dbReference>
<dbReference type="PANTHER" id="PTHR34823:SF1">
    <property type="entry name" value="CHITIN-BINDING TYPE-4 DOMAIN-CONTAINING PROTEIN"/>
    <property type="match status" value="1"/>
</dbReference>
<dbReference type="SUPFAM" id="SSF81296">
    <property type="entry name" value="E set domains"/>
    <property type="match status" value="1"/>
</dbReference>
<proteinExistence type="predicted"/>
<keyword evidence="1" id="KW-0964">Secreted</keyword>
<evidence type="ECO:0000259" key="5">
    <source>
        <dbReference type="Pfam" id="PF03067"/>
    </source>
</evidence>
<sequence length="473" mass="50159">MRSATPLFFALVLSTPSLVLAHGSMTTPPSRVYTCAQGNIENPTDPACKAATQAAGTQQFYDWMSINQANANSNHTAVVPDGKLCGGGNPTFRGLDLARADWQATPIAPDANGRFEFVFRGTAPHATKDWIFYVTREGWDPNQPLRWADLYEFCRLGNVALSSGGVYRLNCPLPQSRGRHVIYNVWQRSDSTEAFYTCVDVVFPGGSTSWVDEGPVTGQNALATGTTVTLRLFNAAGNDVERIEHVVAAGQGAAAEWPYQFALAVNARSQRARVGRLDGAGNIDPVRAASGNRVYTRSADNLNHQIDIRAPDTGVQPPVAAISASATTVTGAGSVTLSATGSSNPSNAALTYNWRIVSGTGTLSSTNAATTTLQLAAPPQDQTVTVAVTVSNSGGSDDESVAIAHRASGGGTYDYVYPAGIGSYVPGTTIVKGSDGLRYRCRPFPEGQWCNIDSAFHYAPGTGANWQDAWVRL</sequence>
<dbReference type="InterPro" id="IPR013783">
    <property type="entry name" value="Ig-like_fold"/>
</dbReference>
<keyword evidence="3 4" id="KW-0732">Signal</keyword>
<dbReference type="Pfam" id="PF18416">
    <property type="entry name" value="GbpA_2"/>
    <property type="match status" value="1"/>
</dbReference>
<dbReference type="RefSeq" id="WP_263541592.1">
    <property type="nucleotide sequence ID" value="NZ_JAOVZO020000018.1"/>
</dbReference>
<dbReference type="InterPro" id="IPR051024">
    <property type="entry name" value="GlcNAc_Chitin_IntDeg"/>
</dbReference>
<dbReference type="InterPro" id="IPR035986">
    <property type="entry name" value="PKD_dom_sf"/>
</dbReference>
<dbReference type="Pfam" id="PF22352">
    <property type="entry name" value="K319L-like_PKD"/>
    <property type="match status" value="1"/>
</dbReference>
<name>A0A9X4BK73_9GAMM</name>
<dbReference type="Proteomes" id="UP001139971">
    <property type="component" value="Unassembled WGS sequence"/>
</dbReference>
<dbReference type="AlphaFoldDB" id="A0A9X4BK73"/>
<dbReference type="Gene3D" id="2.60.40.10">
    <property type="entry name" value="Immunoglobulins"/>
    <property type="match status" value="1"/>
</dbReference>
<feature type="signal peptide" evidence="4">
    <location>
        <begin position="1"/>
        <end position="21"/>
    </location>
</feature>
<feature type="chain" id="PRO_5040783038" evidence="4">
    <location>
        <begin position="22"/>
        <end position="473"/>
    </location>
</feature>
<evidence type="ECO:0000256" key="1">
    <source>
        <dbReference type="ARBA" id="ARBA00022525"/>
    </source>
</evidence>
<reference evidence="7" key="1">
    <citation type="submission" date="2023-02" db="EMBL/GenBank/DDBJ databases">
        <title>Tahibacter soli sp. nov. isolated from soil.</title>
        <authorList>
            <person name="Baek J.H."/>
            <person name="Lee J.K."/>
            <person name="Choi D.G."/>
            <person name="Jeon C.O."/>
        </authorList>
    </citation>
    <scope>NUCLEOTIDE SEQUENCE</scope>
    <source>
        <strain evidence="7">BL</strain>
    </source>
</reference>
<gene>
    <name evidence="7" type="ORF">OD750_015490</name>
</gene>
<evidence type="ECO:0000256" key="4">
    <source>
        <dbReference type="SAM" id="SignalP"/>
    </source>
</evidence>
<evidence type="ECO:0000313" key="8">
    <source>
        <dbReference type="Proteomes" id="UP001139971"/>
    </source>
</evidence>
<feature type="domain" description="Chitin-binding type-4" evidence="5">
    <location>
        <begin position="22"/>
        <end position="201"/>
    </location>
</feature>